<keyword evidence="1" id="KW-0472">Membrane</keyword>
<accession>K3WMA6</accession>
<evidence type="ECO:0000313" key="3">
    <source>
        <dbReference type="Proteomes" id="UP000019132"/>
    </source>
</evidence>
<dbReference type="AlphaFoldDB" id="K3WMA6"/>
<feature type="transmembrane region" description="Helical" evidence="1">
    <location>
        <begin position="300"/>
        <end position="320"/>
    </location>
</feature>
<dbReference type="HOGENOM" id="CLU_066557_0_0_1"/>
<name>K3WMA6_GLOUD</name>
<protein>
    <submittedName>
        <fullName evidence="2">Uncharacterized protein</fullName>
    </submittedName>
</protein>
<dbReference type="EMBL" id="GL376625">
    <property type="status" value="NOT_ANNOTATED_CDS"/>
    <property type="molecule type" value="Genomic_DNA"/>
</dbReference>
<evidence type="ECO:0000256" key="1">
    <source>
        <dbReference type="SAM" id="Phobius"/>
    </source>
</evidence>
<organism evidence="2 3">
    <name type="scientific">Globisporangium ultimum (strain ATCC 200006 / CBS 805.95 / DAOM BR144)</name>
    <name type="common">Pythium ultimum</name>
    <dbReference type="NCBI Taxonomy" id="431595"/>
    <lineage>
        <taxon>Eukaryota</taxon>
        <taxon>Sar</taxon>
        <taxon>Stramenopiles</taxon>
        <taxon>Oomycota</taxon>
        <taxon>Peronosporomycetes</taxon>
        <taxon>Pythiales</taxon>
        <taxon>Pythiaceae</taxon>
        <taxon>Globisporangium</taxon>
    </lineage>
</organism>
<dbReference type="EnsemblProtists" id="PYU1_T006098">
    <property type="protein sequence ID" value="PYU1_T006098"/>
    <property type="gene ID" value="PYU1_G006086"/>
</dbReference>
<evidence type="ECO:0000313" key="2">
    <source>
        <dbReference type="EnsemblProtists" id="PYU1_T006098"/>
    </source>
</evidence>
<keyword evidence="1" id="KW-0812">Transmembrane</keyword>
<dbReference type="VEuPathDB" id="FungiDB:PYU1_G006086"/>
<proteinExistence type="predicted"/>
<feature type="transmembrane region" description="Helical" evidence="1">
    <location>
        <begin position="16"/>
        <end position="37"/>
    </location>
</feature>
<dbReference type="eggNOG" id="ENOG502RX1F">
    <property type="taxonomic scope" value="Eukaryota"/>
</dbReference>
<keyword evidence="3" id="KW-1185">Reference proteome</keyword>
<sequence length="325" mass="36306">MTNLQLSAKSAWHRDLLFATGCGLVGVGLFPYLHAYYHFTWLQDRASVSSDTYNHESRKAVRIVHPSTNTAFDLITCFVSLMFALFGSALMVLSSLVLPRRTTRFCLKVVGVPLTVIAAGAAMLVVSIYAENDLAAVWKRSVLGNFSATRSERLLEHYVNQVYCHALGDRVCREGDLADAKMLFVLPQSWPRNRADHASVSEMCRVLDSFDDKREYTACRMCYMCRRIQRNARNQHDGVSLLRVINTPSQAAVQWCGNYLSSGGVDMGQEAAKAPYQQHRRDVLEGWGKSPISLRASAHLLTALVVFSVAPIATMARWYLSTAME</sequence>
<reference evidence="3" key="1">
    <citation type="journal article" date="2010" name="Genome Biol.">
        <title>Genome sequence of the necrotrophic plant pathogen Pythium ultimum reveals original pathogenicity mechanisms and effector repertoire.</title>
        <authorList>
            <person name="Levesque C.A."/>
            <person name="Brouwer H."/>
            <person name="Cano L."/>
            <person name="Hamilton J.P."/>
            <person name="Holt C."/>
            <person name="Huitema E."/>
            <person name="Raffaele S."/>
            <person name="Robideau G.P."/>
            <person name="Thines M."/>
            <person name="Win J."/>
            <person name="Zerillo M.M."/>
            <person name="Beakes G.W."/>
            <person name="Boore J.L."/>
            <person name="Busam D."/>
            <person name="Dumas B."/>
            <person name="Ferriera S."/>
            <person name="Fuerstenberg S.I."/>
            <person name="Gachon C.M."/>
            <person name="Gaulin E."/>
            <person name="Govers F."/>
            <person name="Grenville-Briggs L."/>
            <person name="Horner N."/>
            <person name="Hostetler J."/>
            <person name="Jiang R.H."/>
            <person name="Johnson J."/>
            <person name="Krajaejun T."/>
            <person name="Lin H."/>
            <person name="Meijer H.J."/>
            <person name="Moore B."/>
            <person name="Morris P."/>
            <person name="Phuntmart V."/>
            <person name="Puiu D."/>
            <person name="Shetty J."/>
            <person name="Stajich J.E."/>
            <person name="Tripathy S."/>
            <person name="Wawra S."/>
            <person name="van West P."/>
            <person name="Whitty B.R."/>
            <person name="Coutinho P.M."/>
            <person name="Henrissat B."/>
            <person name="Martin F."/>
            <person name="Thomas P.D."/>
            <person name="Tyler B.M."/>
            <person name="De Vries R.P."/>
            <person name="Kamoun S."/>
            <person name="Yandell M."/>
            <person name="Tisserat N."/>
            <person name="Buell C.R."/>
        </authorList>
    </citation>
    <scope>NUCLEOTIDE SEQUENCE</scope>
    <source>
        <strain evidence="3">DAOM:BR144</strain>
    </source>
</reference>
<reference evidence="3" key="2">
    <citation type="submission" date="2010-04" db="EMBL/GenBank/DDBJ databases">
        <authorList>
            <person name="Buell R."/>
            <person name="Hamilton J."/>
            <person name="Hostetler J."/>
        </authorList>
    </citation>
    <scope>NUCLEOTIDE SEQUENCE [LARGE SCALE GENOMIC DNA]</scope>
    <source>
        <strain evidence="3">DAOM:BR144</strain>
    </source>
</reference>
<dbReference type="Proteomes" id="UP000019132">
    <property type="component" value="Unassembled WGS sequence"/>
</dbReference>
<reference evidence="2" key="3">
    <citation type="submission" date="2015-02" db="UniProtKB">
        <authorList>
            <consortium name="EnsemblProtists"/>
        </authorList>
    </citation>
    <scope>IDENTIFICATION</scope>
    <source>
        <strain evidence="2">DAOM BR144</strain>
    </source>
</reference>
<feature type="transmembrane region" description="Helical" evidence="1">
    <location>
        <begin position="105"/>
        <end position="130"/>
    </location>
</feature>
<feature type="transmembrane region" description="Helical" evidence="1">
    <location>
        <begin position="71"/>
        <end position="93"/>
    </location>
</feature>
<dbReference type="InParanoid" id="K3WMA6"/>
<keyword evidence="1" id="KW-1133">Transmembrane helix</keyword>